<gene>
    <name evidence="1" type="ORF">I593_01574</name>
</gene>
<evidence type="ECO:0008006" key="3">
    <source>
        <dbReference type="Google" id="ProtNLM"/>
    </source>
</evidence>
<comment type="caution">
    <text evidence="1">The sequence shown here is derived from an EMBL/GenBank/DDBJ whole genome shotgun (WGS) entry which is preliminary data.</text>
</comment>
<name>R9B161_9GAMM</name>
<reference evidence="1 2" key="1">
    <citation type="submission" date="2013-03" db="EMBL/GenBank/DDBJ databases">
        <title>The Genome Sequence of Acinetobacter tandoii CIP 107469.</title>
        <authorList>
            <consortium name="The Broad Institute Genome Sequencing Platform"/>
            <consortium name="The Broad Institute Genome Sequencing Center for Infectious Disease"/>
            <person name="Cerqueira G."/>
            <person name="Feldgarden M."/>
            <person name="Courvalin P."/>
            <person name="Perichon B."/>
            <person name="Grillot-Courvalin C."/>
            <person name="Clermont D."/>
            <person name="Rocha E."/>
            <person name="Yoon E.-J."/>
            <person name="Nemec A."/>
            <person name="Walker B."/>
            <person name="Young S.K."/>
            <person name="Zeng Q."/>
            <person name="Gargeya S."/>
            <person name="Fitzgerald M."/>
            <person name="Haas B."/>
            <person name="Abouelleil A."/>
            <person name="Alvarado L."/>
            <person name="Arachchi H.M."/>
            <person name="Berlin A.M."/>
            <person name="Chapman S.B."/>
            <person name="Dewar J."/>
            <person name="Goldberg J."/>
            <person name="Griggs A."/>
            <person name="Gujja S."/>
            <person name="Hansen M."/>
            <person name="Howarth C."/>
            <person name="Imamovic A."/>
            <person name="Larimer J."/>
            <person name="McCowan C."/>
            <person name="Murphy C."/>
            <person name="Neiman D."/>
            <person name="Pearson M."/>
            <person name="Priest M."/>
            <person name="Roberts A."/>
            <person name="Saif S."/>
            <person name="Shea T."/>
            <person name="Sisk P."/>
            <person name="Sykes S."/>
            <person name="Wortman J."/>
            <person name="Nusbaum C."/>
            <person name="Birren B."/>
        </authorList>
    </citation>
    <scope>NUCLEOTIDE SEQUENCE [LARGE SCALE GENOMIC DNA]</scope>
    <source>
        <strain evidence="1 2">CIP 107469</strain>
    </source>
</reference>
<dbReference type="Proteomes" id="UP000016201">
    <property type="component" value="Unassembled WGS sequence"/>
</dbReference>
<dbReference type="InterPro" id="IPR008767">
    <property type="entry name" value="Phage_SPP1_head-tail_adaptor"/>
</dbReference>
<organism evidence="1 2">
    <name type="scientific">Acinetobacter tandoii DSM 14970 = CIP 107469</name>
    <dbReference type="NCBI Taxonomy" id="1120927"/>
    <lineage>
        <taxon>Bacteria</taxon>
        <taxon>Pseudomonadati</taxon>
        <taxon>Pseudomonadota</taxon>
        <taxon>Gammaproteobacteria</taxon>
        <taxon>Moraxellales</taxon>
        <taxon>Moraxellaceae</taxon>
        <taxon>Acinetobacter</taxon>
    </lineage>
</organism>
<dbReference type="Gene3D" id="2.40.10.270">
    <property type="entry name" value="Bacteriophage SPP1 head-tail adaptor protein"/>
    <property type="match status" value="1"/>
</dbReference>
<dbReference type="Pfam" id="PF05521">
    <property type="entry name" value="Phage_HCP"/>
    <property type="match status" value="1"/>
</dbReference>
<proteinExistence type="predicted"/>
<protein>
    <recommendedName>
        <fullName evidence="3">Phage head-tail adaptor</fullName>
    </recommendedName>
</protein>
<accession>R9B161</accession>
<dbReference type="RefSeq" id="WP_016166659.1">
    <property type="nucleotide sequence ID" value="NZ_JHZG01000011.1"/>
</dbReference>
<evidence type="ECO:0000313" key="1">
    <source>
        <dbReference type="EMBL" id="EOR08219.1"/>
    </source>
</evidence>
<evidence type="ECO:0000313" key="2">
    <source>
        <dbReference type="Proteomes" id="UP000016201"/>
    </source>
</evidence>
<keyword evidence="2" id="KW-1185">Reference proteome</keyword>
<sequence>MQSGQLDTLFEVYQQSSEKNTAGQKKDVWTVIGSFYGGVEPISTQTFVQSGLQGSALVCRVVMRPDDYPGLNAALIIKDVDRGEIYKISGVLPINKGKQSLLCMIGKLL</sequence>
<dbReference type="InterPro" id="IPR038666">
    <property type="entry name" value="SSP1_head-tail_sf"/>
</dbReference>
<dbReference type="EMBL" id="AQFM01000036">
    <property type="protein sequence ID" value="EOR08219.1"/>
    <property type="molecule type" value="Genomic_DNA"/>
</dbReference>
<dbReference type="AlphaFoldDB" id="R9B161"/>
<dbReference type="PATRIC" id="fig|1120927.3.peg.1525"/>